<dbReference type="Proteomes" id="UP000072421">
    <property type="component" value="Chromosome"/>
</dbReference>
<protein>
    <submittedName>
        <fullName evidence="3">Fatty acid desaturase family protein</fullName>
    </submittedName>
</protein>
<dbReference type="OrthoDB" id="634389at2"/>
<dbReference type="PANTHER" id="PTHR36459:SF1">
    <property type="entry name" value="FATTY ACID DESATURASE DOMAIN-CONTAINING PROTEIN-RELATED"/>
    <property type="match status" value="1"/>
</dbReference>
<dbReference type="AlphaFoldDB" id="A0A127P6A1"/>
<keyword evidence="1" id="KW-1133">Transmembrane helix</keyword>
<evidence type="ECO:0000313" key="4">
    <source>
        <dbReference type="Proteomes" id="UP000072421"/>
    </source>
</evidence>
<organism evidence="3">
    <name type="scientific">Collimonas fungivorans</name>
    <dbReference type="NCBI Taxonomy" id="158899"/>
    <lineage>
        <taxon>Bacteria</taxon>
        <taxon>Pseudomonadati</taxon>
        <taxon>Pseudomonadota</taxon>
        <taxon>Betaproteobacteria</taxon>
        <taxon>Burkholderiales</taxon>
        <taxon>Oxalobacteraceae</taxon>
        <taxon>Collimonas</taxon>
    </lineage>
</organism>
<feature type="transmembrane region" description="Helical" evidence="1">
    <location>
        <begin position="332"/>
        <end position="350"/>
    </location>
</feature>
<dbReference type="GO" id="GO:0006629">
    <property type="term" value="P:lipid metabolic process"/>
    <property type="evidence" value="ECO:0007669"/>
    <property type="project" value="InterPro"/>
</dbReference>
<evidence type="ECO:0000256" key="1">
    <source>
        <dbReference type="SAM" id="Phobius"/>
    </source>
</evidence>
<gene>
    <name evidence="3" type="ORF">CFter6_0499</name>
</gene>
<dbReference type="EMBL" id="CP013232">
    <property type="protein sequence ID" value="AMO93228.1"/>
    <property type="molecule type" value="Genomic_DNA"/>
</dbReference>
<dbReference type="InterPro" id="IPR005804">
    <property type="entry name" value="FA_desaturase_dom"/>
</dbReference>
<keyword evidence="1" id="KW-0812">Transmembrane</keyword>
<dbReference type="PATRIC" id="fig|158899.10.peg.507"/>
<feature type="domain" description="Fatty acid desaturase" evidence="2">
    <location>
        <begin position="247"/>
        <end position="438"/>
    </location>
</feature>
<feature type="transmembrane region" description="Helical" evidence="1">
    <location>
        <begin position="118"/>
        <end position="139"/>
    </location>
</feature>
<sequence length="519" mass="57810">MKRIERTSTEGDMSILNSDTQCSDTVGSSIASGDGLESRMGRLINGGHSLLAILYVIFYFICERLSGMVYGPALIAERLFKWSKLVYAAPTIALISASALTTYGAAHGMALAADYGPLALFAAALMWLILLAVVSFSYFTMTAQLPSLDAIQARVEKAWPQRWYARHLAKPVDAHYILIIIANSLVMWPALAALLWPGGSAVCGVVYYVIALMTISRSHEELDHNDIHNHFFNVRHMKPGAAKVVVWLTGKYLRLILNPLCSRIPHFYRVHHVYMHHVENNSINDLQTTAYLDRTSFIDFCTHSLRLAISNSFGVDLYRYLDERGAKKHTRLLLLGLGGWFLGIALIAVYSPFAAVIILLVHFLGAVPGAISTYIWHGFIDNAHCDDVYRNTINAVSPPGTAVFGSLHLRHHLKGGEHWTRQYQLSQEDKDKCERNGALLLRPMRGPLLLRALWTGSFDLIADYVVSIGAEPKDKERTSALLKERTRPLVVRPRSPAWQRLDQTLGGVVSRYVMLGAGD</sequence>
<feature type="transmembrane region" description="Helical" evidence="1">
    <location>
        <begin position="49"/>
        <end position="73"/>
    </location>
</feature>
<feature type="transmembrane region" description="Helical" evidence="1">
    <location>
        <begin position="356"/>
        <end position="376"/>
    </location>
</feature>
<evidence type="ECO:0000313" key="3">
    <source>
        <dbReference type="EMBL" id="AMO93228.1"/>
    </source>
</evidence>
<evidence type="ECO:0000259" key="2">
    <source>
        <dbReference type="Pfam" id="PF00487"/>
    </source>
</evidence>
<keyword evidence="1" id="KW-0472">Membrane</keyword>
<dbReference type="PANTHER" id="PTHR36459">
    <property type="entry name" value="ORF"/>
    <property type="match status" value="1"/>
</dbReference>
<name>A0A127P6A1_9BURK</name>
<feature type="transmembrane region" description="Helical" evidence="1">
    <location>
        <begin position="85"/>
        <end position="106"/>
    </location>
</feature>
<dbReference type="Pfam" id="PF00487">
    <property type="entry name" value="FA_desaturase"/>
    <property type="match status" value="1"/>
</dbReference>
<feature type="transmembrane region" description="Helical" evidence="1">
    <location>
        <begin position="176"/>
        <end position="209"/>
    </location>
</feature>
<dbReference type="RefSeq" id="WP_150118594.1">
    <property type="nucleotide sequence ID" value="NZ_CP013232.1"/>
</dbReference>
<proteinExistence type="predicted"/>
<accession>A0A127P6A1</accession>
<reference evidence="3 4" key="1">
    <citation type="submission" date="2015-11" db="EMBL/GenBank/DDBJ databases">
        <title>Exploring the genomic traits of fungus-feeding bacterial genus Collimonas.</title>
        <authorList>
            <person name="Song C."/>
            <person name="Schmidt R."/>
            <person name="de Jager V."/>
            <person name="Krzyzanowska D."/>
            <person name="Jongedijk E."/>
            <person name="Cankar K."/>
            <person name="Beekwilder J."/>
            <person name="van Veen A."/>
            <person name="de Boer W."/>
            <person name="van Veen J.A."/>
            <person name="Garbeva P."/>
        </authorList>
    </citation>
    <scope>NUCLEOTIDE SEQUENCE [LARGE SCALE GENOMIC DNA]</scope>
    <source>
        <strain evidence="3 4">Ter6</strain>
    </source>
</reference>